<accession>K4KLF4</accession>
<dbReference type="OrthoDB" id="9801735at2"/>
<dbReference type="RefSeq" id="WP_015047058.1">
    <property type="nucleotide sequence ID" value="NC_018868.3"/>
</dbReference>
<dbReference type="Pfam" id="PF01575">
    <property type="entry name" value="MaoC_dehydratas"/>
    <property type="match status" value="1"/>
</dbReference>
<proteinExistence type="predicted"/>
<dbReference type="SUPFAM" id="SSF54637">
    <property type="entry name" value="Thioesterase/thiol ester dehydrase-isomerase"/>
    <property type="match status" value="1"/>
</dbReference>
<evidence type="ECO:0000259" key="1">
    <source>
        <dbReference type="Pfam" id="PF01575"/>
    </source>
</evidence>
<dbReference type="AlphaFoldDB" id="K4KLF4"/>
<dbReference type="InterPro" id="IPR002539">
    <property type="entry name" value="MaoC-like_dom"/>
</dbReference>
<dbReference type="InterPro" id="IPR029069">
    <property type="entry name" value="HotDog_dom_sf"/>
</dbReference>
<gene>
    <name evidence="2" type="ordered locus">M5M_08520</name>
</gene>
<dbReference type="Gene3D" id="3.10.129.10">
    <property type="entry name" value="Hotdog Thioesterase"/>
    <property type="match status" value="1"/>
</dbReference>
<organism evidence="2 3">
    <name type="scientific">Simiduia agarivorans (strain DSM 21679 / JCM 13881 / BCRC 17597 / SA1)</name>
    <dbReference type="NCBI Taxonomy" id="1117647"/>
    <lineage>
        <taxon>Bacteria</taxon>
        <taxon>Pseudomonadati</taxon>
        <taxon>Pseudomonadota</taxon>
        <taxon>Gammaproteobacteria</taxon>
        <taxon>Cellvibrionales</taxon>
        <taxon>Cellvibrionaceae</taxon>
        <taxon>Simiduia</taxon>
    </lineage>
</organism>
<name>K4KLF4_SIMAS</name>
<protein>
    <submittedName>
        <fullName evidence="2">Dehydratase</fullName>
    </submittedName>
</protein>
<reference evidence="2 3" key="1">
    <citation type="journal article" date="2013" name="Genome Announc.">
        <title>Complete genome sequence of Simiduia agarivorans SA1(T), a marine bacterium able to degrade a variety of polysaccharides.</title>
        <authorList>
            <person name="Lin S.Y."/>
            <person name="Shieh W.Y."/>
            <person name="Chen J.S."/>
            <person name="Tang S.L."/>
        </authorList>
    </citation>
    <scope>NUCLEOTIDE SEQUENCE [LARGE SCALE GENOMIC DNA]</scope>
    <source>
        <strain evidence="3">DSM 21679 / JCM 13881 / BCRC 17597 / SA1</strain>
    </source>
</reference>
<feature type="domain" description="MaoC-like" evidence="1">
    <location>
        <begin position="18"/>
        <end position="116"/>
    </location>
</feature>
<dbReference type="eggNOG" id="COG2030">
    <property type="taxonomic scope" value="Bacteria"/>
</dbReference>
<dbReference type="PANTHER" id="PTHR42993">
    <property type="entry name" value="MAOC-LIKE DEHYDRATASE DOMAIN-CONTAINING PROTEIN"/>
    <property type="match status" value="1"/>
</dbReference>
<dbReference type="InterPro" id="IPR039375">
    <property type="entry name" value="NodN-like"/>
</dbReference>
<dbReference type="CDD" id="cd03450">
    <property type="entry name" value="NodN"/>
    <property type="match status" value="1"/>
</dbReference>
<dbReference type="KEGG" id="saga:M5M_08520"/>
<dbReference type="HOGENOM" id="CLU_108911_0_0_6"/>
<dbReference type="STRING" id="1117647.M5M_08520"/>
<evidence type="ECO:0000313" key="3">
    <source>
        <dbReference type="Proteomes" id="UP000000466"/>
    </source>
</evidence>
<dbReference type="PANTHER" id="PTHR42993:SF1">
    <property type="entry name" value="MAOC-LIKE DEHYDRATASE DOMAIN-CONTAINING PROTEIN"/>
    <property type="match status" value="1"/>
</dbReference>
<sequence>MKTINRTEIADYQNYQAPATDWLTITQEQVNQFADCTHDHQFIHIDPARAKATPFGGTIAHGFLSLSLLSHFSEQYGVLIDGCQMGVNYGLDKVRFINPVRVGSRIRAVAKILSIEEKSPGQYLLKSEVTLEIEGEAKPALIAQWLGMQIVK</sequence>
<keyword evidence="3" id="KW-1185">Reference proteome</keyword>
<evidence type="ECO:0000313" key="2">
    <source>
        <dbReference type="EMBL" id="AFU98893.1"/>
    </source>
</evidence>
<dbReference type="EMBL" id="CP003746">
    <property type="protein sequence ID" value="AFU98893.1"/>
    <property type="molecule type" value="Genomic_DNA"/>
</dbReference>
<dbReference type="Proteomes" id="UP000000466">
    <property type="component" value="Chromosome"/>
</dbReference>